<evidence type="ECO:0000313" key="2">
    <source>
        <dbReference type="EMBL" id="RAU81325.1"/>
    </source>
</evidence>
<dbReference type="Proteomes" id="UP000251692">
    <property type="component" value="Unassembled WGS sequence"/>
</dbReference>
<dbReference type="Pfam" id="PF08878">
    <property type="entry name" value="HamA"/>
    <property type="match status" value="1"/>
</dbReference>
<organism evidence="3 4">
    <name type="scientific">Pontibacter arcticus</name>
    <dbReference type="NCBI Taxonomy" id="2080288"/>
    <lineage>
        <taxon>Bacteria</taxon>
        <taxon>Pseudomonadati</taxon>
        <taxon>Bacteroidota</taxon>
        <taxon>Cytophagia</taxon>
        <taxon>Cytophagales</taxon>
        <taxon>Hymenobacteraceae</taxon>
        <taxon>Pontibacter</taxon>
    </lineage>
</organism>
<accession>A0A364RAJ3</accession>
<dbReference type="EMBL" id="QMDV01000006">
    <property type="protein sequence ID" value="RAU81390.1"/>
    <property type="molecule type" value="Genomic_DNA"/>
</dbReference>
<evidence type="ECO:0000313" key="4">
    <source>
        <dbReference type="Proteomes" id="UP000251692"/>
    </source>
</evidence>
<reference evidence="3 4" key="1">
    <citation type="submission" date="2018-06" db="EMBL/GenBank/DDBJ databases">
        <authorList>
            <person name="Liu Z.-W."/>
        </authorList>
    </citation>
    <scope>NUCLEOTIDE SEQUENCE [LARGE SCALE GENOMIC DNA]</scope>
    <source>
        <strain evidence="3 4">2b14</strain>
    </source>
</reference>
<evidence type="ECO:0000313" key="3">
    <source>
        <dbReference type="EMBL" id="RAU81390.1"/>
    </source>
</evidence>
<protein>
    <recommendedName>
        <fullName evidence="1">Anti-bacteriophage protein A/HamA C-terminal domain-containing protein</fullName>
    </recommendedName>
</protein>
<feature type="domain" description="Anti-bacteriophage protein A/HamA C-terminal" evidence="1">
    <location>
        <begin position="60"/>
        <end position="329"/>
    </location>
</feature>
<reference evidence="3 4" key="2">
    <citation type="submission" date="2018-07" db="EMBL/GenBank/DDBJ databases">
        <title>Pontibacter sp. 2b14 genomic sequence and assembly.</title>
        <authorList>
            <person name="Du Z.-J."/>
        </authorList>
    </citation>
    <scope>NUCLEOTIDE SEQUENCE [LARGE SCALE GENOMIC DNA]</scope>
    <source>
        <strain evidence="3 4">2b14</strain>
    </source>
</reference>
<evidence type="ECO:0000259" key="1">
    <source>
        <dbReference type="Pfam" id="PF08878"/>
    </source>
</evidence>
<dbReference type="EMBL" id="QMDV01000006">
    <property type="protein sequence ID" value="RAU81325.1"/>
    <property type="molecule type" value="Genomic_DNA"/>
</dbReference>
<comment type="caution">
    <text evidence="3">The sequence shown here is derived from an EMBL/GenBank/DDBJ whole genome shotgun (WGS) entry which is preliminary data.</text>
</comment>
<proteinExistence type="predicted"/>
<dbReference type="OrthoDB" id="785623at2"/>
<gene>
    <name evidence="2" type="ORF">DP923_15945</name>
    <name evidence="3" type="ORF">DP923_16290</name>
</gene>
<dbReference type="InterPro" id="IPR014976">
    <property type="entry name" value="AbpA_HamA_C"/>
</dbReference>
<name>A0A364RAJ3_9BACT</name>
<dbReference type="AlphaFoldDB" id="A0A364RAJ3"/>
<keyword evidence="4" id="KW-1185">Reference proteome</keyword>
<sequence length="330" mass="38192">MMRKLMPLEYLLLRSFIQSVSKFTFLNMPIKEDTIHGLLASTKALLNKMYFIEDSFDLGVNNRCIGTCINYSDLLEMQDEFIEELVATVLRYVYSKRKQNQMKAHLINNEERDEDNAFSILQARAKSKFRKADVKGQISELLIYNLLQHHFKAVPILRKMPLTTNPELERNGADAIHLGVEGGKVKIYIGECKTSDRETGAFNYALTESIKDVILHYKSHRNEMNLYVYEDFIPEELEDFVQKYLNGDITDVQVNLVCMVSYGNKDTITGNSREEKLEDTIEKVRNAVRSINRDILHKKIDSALKPRIHVLIFPINEMNSLLEKFSKKIG</sequence>